<keyword evidence="2" id="KW-1185">Reference proteome</keyword>
<reference evidence="1" key="1">
    <citation type="journal article" date="2022" name="Int. J. Mol. Sci.">
        <title>Draft Genome of Tanacetum Coccineum: Genomic Comparison of Closely Related Tanacetum-Family Plants.</title>
        <authorList>
            <person name="Yamashiro T."/>
            <person name="Shiraishi A."/>
            <person name="Nakayama K."/>
            <person name="Satake H."/>
        </authorList>
    </citation>
    <scope>NUCLEOTIDE SEQUENCE</scope>
</reference>
<organism evidence="1 2">
    <name type="scientific">Tanacetum coccineum</name>
    <dbReference type="NCBI Taxonomy" id="301880"/>
    <lineage>
        <taxon>Eukaryota</taxon>
        <taxon>Viridiplantae</taxon>
        <taxon>Streptophyta</taxon>
        <taxon>Embryophyta</taxon>
        <taxon>Tracheophyta</taxon>
        <taxon>Spermatophyta</taxon>
        <taxon>Magnoliopsida</taxon>
        <taxon>eudicotyledons</taxon>
        <taxon>Gunneridae</taxon>
        <taxon>Pentapetalae</taxon>
        <taxon>asterids</taxon>
        <taxon>campanulids</taxon>
        <taxon>Asterales</taxon>
        <taxon>Asteraceae</taxon>
        <taxon>Asteroideae</taxon>
        <taxon>Anthemideae</taxon>
        <taxon>Anthemidinae</taxon>
        <taxon>Tanacetum</taxon>
    </lineage>
</organism>
<accession>A0ABQ5FCJ2</accession>
<dbReference type="EMBL" id="BQNB010017247">
    <property type="protein sequence ID" value="GJT60962.1"/>
    <property type="molecule type" value="Genomic_DNA"/>
</dbReference>
<name>A0ABQ5FCJ2_9ASTR</name>
<evidence type="ECO:0000313" key="2">
    <source>
        <dbReference type="Proteomes" id="UP001151760"/>
    </source>
</evidence>
<evidence type="ECO:0000313" key="1">
    <source>
        <dbReference type="EMBL" id="GJT60962.1"/>
    </source>
</evidence>
<comment type="caution">
    <text evidence="1">The sequence shown here is derived from an EMBL/GenBank/DDBJ whole genome shotgun (WGS) entry which is preliminary data.</text>
</comment>
<reference evidence="1" key="2">
    <citation type="submission" date="2022-01" db="EMBL/GenBank/DDBJ databases">
        <authorList>
            <person name="Yamashiro T."/>
            <person name="Shiraishi A."/>
            <person name="Satake H."/>
            <person name="Nakayama K."/>
        </authorList>
    </citation>
    <scope>NUCLEOTIDE SEQUENCE</scope>
</reference>
<sequence length="266" mass="29893">MQKELGTLAKYFKEACTNIQHTTFETSSNFRNKTEDYHTMGLDTMPGNASQSQKRVKGYAYHTGEDDECKKLNKEVSLRNQFFRYAIERYNIHDENDVLPNVDQNAAECVDERVALANLIANLTLDTEENKTLSVKDKVVPNISQVKFTKKEVEDHHRISSISKKTKSVTACNDSSNSRTSNANVVCAECGTCVFNSNHDACVSRYLKDVNARTKKPNVVPISASKPKRKANKSVATPHKKTVAFRNPRVTIRSCMRIQIRNGNGG</sequence>
<proteinExistence type="predicted"/>
<protein>
    <submittedName>
        <fullName evidence="1">Uncharacterized protein</fullName>
    </submittedName>
</protein>
<gene>
    <name evidence="1" type="ORF">Tco_1004495</name>
</gene>
<dbReference type="Proteomes" id="UP001151760">
    <property type="component" value="Unassembled WGS sequence"/>
</dbReference>